<evidence type="ECO:0000256" key="11">
    <source>
        <dbReference type="SAM" id="SignalP"/>
    </source>
</evidence>
<evidence type="ECO:0000256" key="9">
    <source>
        <dbReference type="SAM" id="MobiDB-lite"/>
    </source>
</evidence>
<feature type="domain" description="Dyp-type peroxidase N-terminal" evidence="12">
    <location>
        <begin position="483"/>
        <end position="629"/>
    </location>
</feature>
<feature type="signal peptide" evidence="11">
    <location>
        <begin position="1"/>
        <end position="26"/>
    </location>
</feature>
<dbReference type="InterPro" id="IPR011008">
    <property type="entry name" value="Dimeric_a/b-barrel"/>
</dbReference>
<organism evidence="14 15">
    <name type="scientific">Luedemannella flava</name>
    <dbReference type="NCBI Taxonomy" id="349316"/>
    <lineage>
        <taxon>Bacteria</taxon>
        <taxon>Bacillati</taxon>
        <taxon>Actinomycetota</taxon>
        <taxon>Actinomycetes</taxon>
        <taxon>Micromonosporales</taxon>
        <taxon>Micromonosporaceae</taxon>
        <taxon>Luedemannella</taxon>
    </lineage>
</organism>
<sequence>MSVLRVGVAVLLGAVFALLGAAPAAAHTVGGVGATNFRTTLSALGPAVSGVTLKVIENGSRLEMTNTTGADVTVRGYADEPYAKIGPDGIFVNDNSPATYLNANRFGSVKVPAGVNPENPAKWRKVGDGSVFRWHDHRIHWMAKTMPAAVAAAPTEHHQISTWTVVIDAGGRELSASGTLEWVPGPDPGWWFLAAGGAVLLVLGAALLPRPARWLGTAAAAMVVIDLVHSVGIGLITAGTVPERIGAVIGSDFTQLLIWLIGGLGAALLLRGHLRAAWLTAVSGLLIGSISGLSDLPALWRSSAPSALPADLNRATVAVALGLGVGLLLALPLVLRRYATARAGNSVAPTGVGVAEVDQPVTTEETDAAVTVASAPTEEPSPEPATGPAEGPSPEPATGPAEGPSPEPAAAPVVAGAAVAGGISRRSAVGLVAAAGVGGLVGAAATISLRDGSSAAPNTNTTGTAVPLSDLGTRIVPFHGTRQAGIVTPTRQQAHAVLAAFDLVEGASRDALRSLLRGWTAAAARLTAGLPLGADDNTAALGLGAASLTVTVGFGPSLFGKAGLAGTDRPAGLAPLPAFPGDELDPARSDGDLGVIIAADDPTVAYHAVRALQGIAKGTATLRWQATGFARARGAAGDEGATLRNLMGQVDGTNNPKSTDPDFERRIFVGEDGPDWLRGGSYVVIRRIRMLLDDWDALAVPAQEKVIGRRKDTGAPLHGGTEVTPVDLSARGTDGKLAVAPDAHIRLAAAANNAGAAMLRRGFSYADGLRPDRAPDAGLLFLAWQADPGRGFVPVQQRLANGDALSRFIRHEASALFAVPPGAVEGRYLGQELVEP</sequence>
<keyword evidence="3" id="KW-0349">Heme</keyword>
<gene>
    <name evidence="14" type="ORF">GCM10009682_45470</name>
</gene>
<evidence type="ECO:0000256" key="3">
    <source>
        <dbReference type="ARBA" id="ARBA00022617"/>
    </source>
</evidence>
<reference evidence="15" key="1">
    <citation type="journal article" date="2019" name="Int. J. Syst. Evol. Microbiol.">
        <title>The Global Catalogue of Microorganisms (GCM) 10K type strain sequencing project: providing services to taxonomists for standard genome sequencing and annotation.</title>
        <authorList>
            <consortium name="The Broad Institute Genomics Platform"/>
            <consortium name="The Broad Institute Genome Sequencing Center for Infectious Disease"/>
            <person name="Wu L."/>
            <person name="Ma J."/>
        </authorList>
    </citation>
    <scope>NUCLEOTIDE SEQUENCE [LARGE SCALE GENOMIC DNA]</scope>
    <source>
        <strain evidence="15">JCM 13250</strain>
    </source>
</reference>
<keyword evidence="15" id="KW-1185">Reference proteome</keyword>
<feature type="chain" id="PRO_5045234331" description="Dyp-type peroxidase" evidence="11">
    <location>
        <begin position="27"/>
        <end position="836"/>
    </location>
</feature>
<dbReference type="Pfam" id="PF04261">
    <property type="entry name" value="Dyp_perox_N"/>
    <property type="match status" value="1"/>
</dbReference>
<feature type="transmembrane region" description="Helical" evidence="10">
    <location>
        <begin position="314"/>
        <end position="335"/>
    </location>
</feature>
<evidence type="ECO:0000256" key="8">
    <source>
        <dbReference type="ARBA" id="ARBA00025737"/>
    </source>
</evidence>
<name>A0ABP4YJ70_9ACTN</name>
<keyword evidence="6" id="KW-0560">Oxidoreductase</keyword>
<evidence type="ECO:0000256" key="2">
    <source>
        <dbReference type="ARBA" id="ARBA00022559"/>
    </source>
</evidence>
<keyword evidence="10" id="KW-1133">Transmembrane helix</keyword>
<dbReference type="InterPro" id="IPR006314">
    <property type="entry name" value="Dyp_peroxidase"/>
</dbReference>
<evidence type="ECO:0000256" key="7">
    <source>
        <dbReference type="ARBA" id="ARBA00023004"/>
    </source>
</evidence>
<feature type="transmembrane region" description="Helical" evidence="10">
    <location>
        <begin position="277"/>
        <end position="294"/>
    </location>
</feature>
<feature type="transmembrane region" description="Helical" evidence="10">
    <location>
        <begin position="428"/>
        <end position="449"/>
    </location>
</feature>
<feature type="compositionally biased region" description="Pro residues" evidence="9">
    <location>
        <begin position="391"/>
        <end position="409"/>
    </location>
</feature>
<evidence type="ECO:0000313" key="14">
    <source>
        <dbReference type="EMBL" id="GAA1819893.1"/>
    </source>
</evidence>
<dbReference type="EMBL" id="BAAALT010000166">
    <property type="protein sequence ID" value="GAA1819893.1"/>
    <property type="molecule type" value="Genomic_DNA"/>
</dbReference>
<comment type="caution">
    <text evidence="14">The sequence shown here is derived from an EMBL/GenBank/DDBJ whole genome shotgun (WGS) entry which is preliminary data.</text>
</comment>
<keyword evidence="4" id="KW-0479">Metal-binding</keyword>
<dbReference type="Pfam" id="PF20628">
    <property type="entry name" value="Dyp_perox_C"/>
    <property type="match status" value="1"/>
</dbReference>
<feature type="region of interest" description="Disordered" evidence="9">
    <location>
        <begin position="356"/>
        <end position="409"/>
    </location>
</feature>
<keyword evidence="10" id="KW-0812">Transmembrane</keyword>
<evidence type="ECO:0000313" key="15">
    <source>
        <dbReference type="Proteomes" id="UP001500218"/>
    </source>
</evidence>
<comment type="cofactor">
    <cofactor evidence="1">
        <name>heme b</name>
        <dbReference type="ChEBI" id="CHEBI:60344"/>
    </cofactor>
</comment>
<dbReference type="PANTHER" id="PTHR30521">
    <property type="entry name" value="DEFERROCHELATASE/PEROXIDASE"/>
    <property type="match status" value="1"/>
</dbReference>
<comment type="similarity">
    <text evidence="8">Belongs to the DyP-type peroxidase family.</text>
</comment>
<proteinExistence type="inferred from homology"/>
<evidence type="ECO:0000256" key="5">
    <source>
        <dbReference type="ARBA" id="ARBA00022729"/>
    </source>
</evidence>
<keyword evidence="2" id="KW-0575">Peroxidase</keyword>
<keyword evidence="10" id="KW-0472">Membrane</keyword>
<evidence type="ECO:0000256" key="1">
    <source>
        <dbReference type="ARBA" id="ARBA00001970"/>
    </source>
</evidence>
<dbReference type="PANTHER" id="PTHR30521:SF4">
    <property type="entry name" value="DEFERROCHELATASE"/>
    <property type="match status" value="1"/>
</dbReference>
<dbReference type="RefSeq" id="WP_344135918.1">
    <property type="nucleotide sequence ID" value="NZ_BAAALT010000166.1"/>
</dbReference>
<protein>
    <recommendedName>
        <fullName evidence="16">Dyp-type peroxidase</fullName>
    </recommendedName>
</protein>
<evidence type="ECO:0000256" key="4">
    <source>
        <dbReference type="ARBA" id="ARBA00022723"/>
    </source>
</evidence>
<dbReference type="InterPro" id="IPR048327">
    <property type="entry name" value="Dyp_perox_N"/>
</dbReference>
<dbReference type="SUPFAM" id="SSF54909">
    <property type="entry name" value="Dimeric alpha+beta barrel"/>
    <property type="match status" value="1"/>
</dbReference>
<feature type="transmembrane region" description="Helical" evidence="10">
    <location>
        <begin position="189"/>
        <end position="208"/>
    </location>
</feature>
<keyword evidence="7" id="KW-0408">Iron</keyword>
<keyword evidence="5 11" id="KW-0732">Signal</keyword>
<feature type="compositionally biased region" description="Low complexity" evidence="9">
    <location>
        <begin position="368"/>
        <end position="390"/>
    </location>
</feature>
<dbReference type="Proteomes" id="UP001500218">
    <property type="component" value="Unassembled WGS sequence"/>
</dbReference>
<feature type="transmembrane region" description="Helical" evidence="10">
    <location>
        <begin position="253"/>
        <end position="270"/>
    </location>
</feature>
<feature type="domain" description="Dyp-type peroxidase C-terminal" evidence="13">
    <location>
        <begin position="644"/>
        <end position="822"/>
    </location>
</feature>
<evidence type="ECO:0008006" key="16">
    <source>
        <dbReference type="Google" id="ProtNLM"/>
    </source>
</evidence>
<evidence type="ECO:0000256" key="10">
    <source>
        <dbReference type="SAM" id="Phobius"/>
    </source>
</evidence>
<evidence type="ECO:0000259" key="13">
    <source>
        <dbReference type="Pfam" id="PF20628"/>
    </source>
</evidence>
<accession>A0ABP4YJ70</accession>
<evidence type="ECO:0000259" key="12">
    <source>
        <dbReference type="Pfam" id="PF04261"/>
    </source>
</evidence>
<evidence type="ECO:0000256" key="6">
    <source>
        <dbReference type="ARBA" id="ARBA00023002"/>
    </source>
</evidence>
<dbReference type="PROSITE" id="PS51404">
    <property type="entry name" value="DYP_PEROXIDASE"/>
    <property type="match status" value="1"/>
</dbReference>
<feature type="transmembrane region" description="Helical" evidence="10">
    <location>
        <begin position="220"/>
        <end position="241"/>
    </location>
</feature>
<dbReference type="InterPro" id="IPR048328">
    <property type="entry name" value="Dyp_perox_C"/>
</dbReference>
<dbReference type="NCBIfam" id="TIGR01413">
    <property type="entry name" value="Dyp_perox_fam"/>
    <property type="match status" value="1"/>
</dbReference>